<evidence type="ECO:0000313" key="1">
    <source>
        <dbReference type="EMBL" id="CAG4993552.1"/>
    </source>
</evidence>
<accession>A0A8S3X126</accession>
<gene>
    <name evidence="1" type="ORF">PAPOLLO_LOCUS12523</name>
</gene>
<dbReference type="EMBL" id="CAJQZP010000885">
    <property type="protein sequence ID" value="CAG4993552.1"/>
    <property type="molecule type" value="Genomic_DNA"/>
</dbReference>
<evidence type="ECO:0000313" key="2">
    <source>
        <dbReference type="Proteomes" id="UP000691718"/>
    </source>
</evidence>
<dbReference type="Proteomes" id="UP000691718">
    <property type="component" value="Unassembled WGS sequence"/>
</dbReference>
<comment type="caution">
    <text evidence="1">The sequence shown here is derived from an EMBL/GenBank/DDBJ whole genome shotgun (WGS) entry which is preliminary data.</text>
</comment>
<name>A0A8S3X126_PARAO</name>
<proteinExistence type="predicted"/>
<sequence>MPSTIDSLSAREVADIHYIYGFCDGNARAASREYRQRFPTRPAVDYRVFLAVHRELNENGLYRPHRERAPTVPLDVDEHVSLTKRPLNLNDIVDALHNIDSDDDLPSEITIFPPEDPNNEITDEDSGSQLRAPAEITYDDTFSDSDDSENDLSLSVLAKRIRNANECLPEHLDQQISSTSCSTPSISCSSRNVTLIVSKTQQYTWRNRHNSSEFTQ</sequence>
<dbReference type="AlphaFoldDB" id="A0A8S3X126"/>
<keyword evidence="2" id="KW-1185">Reference proteome</keyword>
<organism evidence="1 2">
    <name type="scientific">Parnassius apollo</name>
    <name type="common">Apollo butterfly</name>
    <name type="synonym">Papilio apollo</name>
    <dbReference type="NCBI Taxonomy" id="110799"/>
    <lineage>
        <taxon>Eukaryota</taxon>
        <taxon>Metazoa</taxon>
        <taxon>Ecdysozoa</taxon>
        <taxon>Arthropoda</taxon>
        <taxon>Hexapoda</taxon>
        <taxon>Insecta</taxon>
        <taxon>Pterygota</taxon>
        <taxon>Neoptera</taxon>
        <taxon>Endopterygota</taxon>
        <taxon>Lepidoptera</taxon>
        <taxon>Glossata</taxon>
        <taxon>Ditrysia</taxon>
        <taxon>Papilionoidea</taxon>
        <taxon>Papilionidae</taxon>
        <taxon>Parnassiinae</taxon>
        <taxon>Parnassini</taxon>
        <taxon>Parnassius</taxon>
        <taxon>Parnassius</taxon>
    </lineage>
</organism>
<reference evidence="1" key="1">
    <citation type="submission" date="2021-04" db="EMBL/GenBank/DDBJ databases">
        <authorList>
            <person name="Tunstrom K."/>
        </authorList>
    </citation>
    <scope>NUCLEOTIDE SEQUENCE</scope>
</reference>
<dbReference type="OrthoDB" id="9971063at2759"/>
<protein>
    <submittedName>
        <fullName evidence="1">(apollo) hypothetical protein</fullName>
    </submittedName>
</protein>